<sequence length="290" mass="34603">MNFPFFPLHDLRVSVEEYLCTSGDPKDDAYDNLQDTLTFMQDAIADFMLSAKDDAVLKRYMRTWQEQVRQIFDQIPLSWLEDLDPENPAAYDDPLARNKNVCYECFRLLKEMQLQYPSYFDKTCFPPLIYIEIEKSMYHHKVLLIGQWMEDKGEHLQQLWRVMHGAIGRLWNQDQWRYSYHEHDYIMNLVTQLMELITSHGENLRKDHVYYLLFYINFNENGFMHHLTSSITAEMESTVLPNEKRKVLKNMENTIKDILVRNDMTLDPGNPPITKMLQTWLQGQLEELQS</sequence>
<reference evidence="1 2" key="1">
    <citation type="submission" date="2018-08" db="EMBL/GenBank/DDBJ databases">
        <title>Chitinophaga sp. K20C18050901, a novel bacterium isolated from forest soil.</title>
        <authorList>
            <person name="Wang C."/>
        </authorList>
    </citation>
    <scope>NUCLEOTIDE SEQUENCE [LARGE SCALE GENOMIC DNA]</scope>
    <source>
        <strain evidence="1 2">K20C18050901</strain>
    </source>
</reference>
<protein>
    <submittedName>
        <fullName evidence="1">Uncharacterized protein</fullName>
    </submittedName>
</protein>
<dbReference type="OrthoDB" id="638814at2"/>
<organism evidence="1 2">
    <name type="scientific">Chitinophaga silvisoli</name>
    <dbReference type="NCBI Taxonomy" id="2291814"/>
    <lineage>
        <taxon>Bacteria</taxon>
        <taxon>Pseudomonadati</taxon>
        <taxon>Bacteroidota</taxon>
        <taxon>Chitinophagia</taxon>
        <taxon>Chitinophagales</taxon>
        <taxon>Chitinophagaceae</taxon>
        <taxon>Chitinophaga</taxon>
    </lineage>
</organism>
<proteinExistence type="predicted"/>
<dbReference type="AlphaFoldDB" id="A0A3E1NTY7"/>
<comment type="caution">
    <text evidence="1">The sequence shown here is derived from an EMBL/GenBank/DDBJ whole genome shotgun (WGS) entry which is preliminary data.</text>
</comment>
<evidence type="ECO:0000313" key="1">
    <source>
        <dbReference type="EMBL" id="RFM31208.1"/>
    </source>
</evidence>
<keyword evidence="2" id="KW-1185">Reference proteome</keyword>
<evidence type="ECO:0000313" key="2">
    <source>
        <dbReference type="Proteomes" id="UP000261174"/>
    </source>
</evidence>
<dbReference type="Proteomes" id="UP000261174">
    <property type="component" value="Unassembled WGS sequence"/>
</dbReference>
<gene>
    <name evidence="1" type="ORF">DXN04_30690</name>
</gene>
<dbReference type="RefSeq" id="WP_116857242.1">
    <property type="nucleotide sequence ID" value="NZ_QTJV01000016.1"/>
</dbReference>
<dbReference type="EMBL" id="QTJV01000016">
    <property type="protein sequence ID" value="RFM31208.1"/>
    <property type="molecule type" value="Genomic_DNA"/>
</dbReference>
<accession>A0A3E1NTY7</accession>
<name>A0A3E1NTY7_9BACT</name>